<dbReference type="GO" id="GO:0003677">
    <property type="term" value="F:DNA binding"/>
    <property type="evidence" value="ECO:0007669"/>
    <property type="project" value="UniProtKB-KW"/>
</dbReference>
<keyword evidence="5 6" id="KW-0804">Transcription</keyword>
<dbReference type="EMBL" id="JACXIY010000002">
    <property type="protein sequence ID" value="MBD2867334.1"/>
    <property type="molecule type" value="Genomic_DNA"/>
</dbReference>
<dbReference type="InterPro" id="IPR039425">
    <property type="entry name" value="RNA_pol_sigma-70-like"/>
</dbReference>
<dbReference type="SUPFAM" id="SSF88659">
    <property type="entry name" value="Sigma3 and sigma4 domains of RNA polymerase sigma factors"/>
    <property type="match status" value="1"/>
</dbReference>
<dbReference type="InterPro" id="IPR014284">
    <property type="entry name" value="RNA_pol_sigma-70_dom"/>
</dbReference>
<evidence type="ECO:0000256" key="5">
    <source>
        <dbReference type="ARBA" id="ARBA00023163"/>
    </source>
</evidence>
<dbReference type="GO" id="GO:0006950">
    <property type="term" value="P:response to stress"/>
    <property type="evidence" value="ECO:0007669"/>
    <property type="project" value="UniProtKB-ARBA"/>
</dbReference>
<dbReference type="InterPro" id="IPR013249">
    <property type="entry name" value="RNA_pol_sigma70_r4_t2"/>
</dbReference>
<dbReference type="InterPro" id="IPR013324">
    <property type="entry name" value="RNA_pol_sigma_r3/r4-like"/>
</dbReference>
<dbReference type="InterPro" id="IPR014304">
    <property type="entry name" value="RNA_pol_sigma-Z"/>
</dbReference>
<dbReference type="SUPFAM" id="SSF88946">
    <property type="entry name" value="Sigma2 domain of RNA polymerase sigma factors"/>
    <property type="match status" value="1"/>
</dbReference>
<dbReference type="RefSeq" id="WP_190857819.1">
    <property type="nucleotide sequence ID" value="NZ_JACXIY010000002.1"/>
</dbReference>
<evidence type="ECO:0000256" key="1">
    <source>
        <dbReference type="ARBA" id="ARBA00010641"/>
    </source>
</evidence>
<protein>
    <recommendedName>
        <fullName evidence="6">RNA polymerase sigma factor</fullName>
    </recommendedName>
</protein>
<comment type="caution">
    <text evidence="9">The sequence shown here is derived from an EMBL/GenBank/DDBJ whole genome shotgun (WGS) entry which is preliminary data.</text>
</comment>
<reference evidence="9" key="1">
    <citation type="submission" date="2020-09" db="EMBL/GenBank/DDBJ databases">
        <title>A novel bacterium of genus Paenibacillus, isolated from South China Sea.</title>
        <authorList>
            <person name="Huang H."/>
            <person name="Mo K."/>
            <person name="Hu Y."/>
        </authorList>
    </citation>
    <scope>NUCLEOTIDE SEQUENCE</scope>
    <source>
        <strain evidence="9">IB182493</strain>
    </source>
</reference>
<evidence type="ECO:0000259" key="7">
    <source>
        <dbReference type="Pfam" id="PF04542"/>
    </source>
</evidence>
<feature type="domain" description="RNA polymerase sigma factor 70 region 4 type 2" evidence="8">
    <location>
        <begin position="103"/>
        <end position="150"/>
    </location>
</feature>
<accession>A0A927H599</accession>
<dbReference type="InterPro" id="IPR000838">
    <property type="entry name" value="RNA_pol_sigma70_ECF_CS"/>
</dbReference>
<keyword evidence="3 6" id="KW-0731">Sigma factor</keyword>
<dbReference type="PROSITE" id="PS01063">
    <property type="entry name" value="SIGMA70_ECF"/>
    <property type="match status" value="1"/>
</dbReference>
<organism evidence="9 10">
    <name type="scientific">Paenibacillus arenilitoris</name>
    <dbReference type="NCBI Taxonomy" id="2772299"/>
    <lineage>
        <taxon>Bacteria</taxon>
        <taxon>Bacillati</taxon>
        <taxon>Bacillota</taxon>
        <taxon>Bacilli</taxon>
        <taxon>Bacillales</taxon>
        <taxon>Paenibacillaceae</taxon>
        <taxon>Paenibacillus</taxon>
    </lineage>
</organism>
<dbReference type="Proteomes" id="UP000632125">
    <property type="component" value="Unassembled WGS sequence"/>
</dbReference>
<dbReference type="Gene3D" id="1.10.10.10">
    <property type="entry name" value="Winged helix-like DNA-binding domain superfamily/Winged helix DNA-binding domain"/>
    <property type="match status" value="1"/>
</dbReference>
<dbReference type="InterPro" id="IPR013325">
    <property type="entry name" value="RNA_pol_sigma_r2"/>
</dbReference>
<comment type="similarity">
    <text evidence="1 6">Belongs to the sigma-70 factor family. ECF subfamily.</text>
</comment>
<keyword evidence="10" id="KW-1185">Reference proteome</keyword>
<dbReference type="NCBIfam" id="TIGR02937">
    <property type="entry name" value="sigma70-ECF"/>
    <property type="match status" value="1"/>
</dbReference>
<feature type="domain" description="RNA polymerase sigma-70 region 2" evidence="7">
    <location>
        <begin position="7"/>
        <end position="74"/>
    </location>
</feature>
<proteinExistence type="inferred from homology"/>
<evidence type="ECO:0000313" key="10">
    <source>
        <dbReference type="Proteomes" id="UP000632125"/>
    </source>
</evidence>
<name>A0A927H599_9BACL</name>
<dbReference type="GO" id="GO:0006352">
    <property type="term" value="P:DNA-templated transcription initiation"/>
    <property type="evidence" value="ECO:0007669"/>
    <property type="project" value="InterPro"/>
</dbReference>
<evidence type="ECO:0000256" key="6">
    <source>
        <dbReference type="RuleBase" id="RU000716"/>
    </source>
</evidence>
<keyword evidence="4 6" id="KW-0238">DNA-binding</keyword>
<evidence type="ECO:0000256" key="2">
    <source>
        <dbReference type="ARBA" id="ARBA00023015"/>
    </source>
</evidence>
<evidence type="ECO:0000259" key="8">
    <source>
        <dbReference type="Pfam" id="PF08281"/>
    </source>
</evidence>
<keyword evidence="2 6" id="KW-0805">Transcription regulation</keyword>
<dbReference type="AlphaFoldDB" id="A0A927H599"/>
<dbReference type="Pfam" id="PF08281">
    <property type="entry name" value="Sigma70_r4_2"/>
    <property type="match status" value="1"/>
</dbReference>
<dbReference type="PANTHER" id="PTHR43133:SF62">
    <property type="entry name" value="RNA POLYMERASE SIGMA FACTOR SIGZ"/>
    <property type="match status" value="1"/>
</dbReference>
<dbReference type="InterPro" id="IPR036388">
    <property type="entry name" value="WH-like_DNA-bd_sf"/>
</dbReference>
<dbReference type="Pfam" id="PF04542">
    <property type="entry name" value="Sigma70_r2"/>
    <property type="match status" value="1"/>
</dbReference>
<evidence type="ECO:0000256" key="4">
    <source>
        <dbReference type="ARBA" id="ARBA00023125"/>
    </source>
</evidence>
<evidence type="ECO:0000313" key="9">
    <source>
        <dbReference type="EMBL" id="MBD2867334.1"/>
    </source>
</evidence>
<dbReference type="InterPro" id="IPR007627">
    <property type="entry name" value="RNA_pol_sigma70_r2"/>
</dbReference>
<gene>
    <name evidence="9" type="primary">sigZ</name>
    <name evidence="9" type="ORF">IDH41_01995</name>
</gene>
<sequence length="187" mass="21644">MELESLWADYHKPISRFVHKKTNRHPDADDIVQNVFLKAFDHLADVKDESKIRAWLYRIARNCIADHYRKEQRTEELPADHAQTPQEAQPSDYAGEALAGLKSVLPLLPDKYREAVELAELAGMSQKQVSERLAISYSGAKSRVQRAREMIKELMTSCCQIEADRYGNIVDYEIVLDQPRRRKYTPK</sequence>
<evidence type="ECO:0000256" key="3">
    <source>
        <dbReference type="ARBA" id="ARBA00023082"/>
    </source>
</evidence>
<dbReference type="PANTHER" id="PTHR43133">
    <property type="entry name" value="RNA POLYMERASE ECF-TYPE SIGMA FACTO"/>
    <property type="match status" value="1"/>
</dbReference>
<dbReference type="GO" id="GO:0016987">
    <property type="term" value="F:sigma factor activity"/>
    <property type="evidence" value="ECO:0007669"/>
    <property type="project" value="UniProtKB-KW"/>
</dbReference>
<dbReference type="Gene3D" id="1.10.1740.10">
    <property type="match status" value="1"/>
</dbReference>
<dbReference type="CDD" id="cd06171">
    <property type="entry name" value="Sigma70_r4"/>
    <property type="match status" value="1"/>
</dbReference>
<dbReference type="NCBIfam" id="TIGR02959">
    <property type="entry name" value="SigZ"/>
    <property type="match status" value="1"/>
</dbReference>